<dbReference type="AlphaFoldDB" id="A0A2S6C373"/>
<accession>A0A2S6C373</accession>
<sequence>MRMRLNDKHTTTSFLQRVNKNIEENDEGHGGDCPALYITKLFDICINPKQWRPIRNIMKFDRNNKYMRLTLDKSDGYNANNLALLGPNYNYEGLLDASKITLTMWNLVNSVTIDLNSPLVYNFNALPEDQGPIIYSAEEMVLTAPRSKAEIARAWLDRSNEKLNALKCLNSDCQWQFHSGPSTVYAHFGLYNKTDLAAHLLFASSLDRAKTCREVLLPELQEHYKSQKVELNDEGDIRGTHVAEYFDFSSHAISHARNAPREPVYAEEIAAAFGNLSREEFATQYTARQQLRSSMACQPTNVSVPILEPDPLGLGWLLIRMRFNDDYTKTFYLQRVERSRGRKTRAAEVTP</sequence>
<dbReference type="Proteomes" id="UP000237631">
    <property type="component" value="Unassembled WGS sequence"/>
</dbReference>
<evidence type="ECO:0000313" key="2">
    <source>
        <dbReference type="Proteomes" id="UP000237631"/>
    </source>
</evidence>
<comment type="caution">
    <text evidence="1">The sequence shown here is derived from an EMBL/GenBank/DDBJ whole genome shotgun (WGS) entry which is preliminary data.</text>
</comment>
<organism evidence="1 2">
    <name type="scientific">Cercospora berteroae</name>
    <dbReference type="NCBI Taxonomy" id="357750"/>
    <lineage>
        <taxon>Eukaryota</taxon>
        <taxon>Fungi</taxon>
        <taxon>Dikarya</taxon>
        <taxon>Ascomycota</taxon>
        <taxon>Pezizomycotina</taxon>
        <taxon>Dothideomycetes</taxon>
        <taxon>Dothideomycetidae</taxon>
        <taxon>Mycosphaerellales</taxon>
        <taxon>Mycosphaerellaceae</taxon>
        <taxon>Cercospora</taxon>
    </lineage>
</organism>
<name>A0A2S6C373_9PEZI</name>
<reference evidence="2" key="1">
    <citation type="journal article" date="2017" name="bioRxiv">
        <title>Conservation of a gene cluster reveals novel cercosporin biosynthetic mechanisms and extends production to the genus Colletotrichum.</title>
        <authorList>
            <person name="de Jonge R."/>
            <person name="Ebert M.K."/>
            <person name="Huitt-Roehl C.R."/>
            <person name="Pal P."/>
            <person name="Suttle J.C."/>
            <person name="Spanner R.E."/>
            <person name="Neubauer J.D."/>
            <person name="Jurick W.M.II."/>
            <person name="Stott K.A."/>
            <person name="Secor G.A."/>
            <person name="Thomma B.P.H.J."/>
            <person name="Van de Peer Y."/>
            <person name="Townsend C.A."/>
            <person name="Bolton M.D."/>
        </authorList>
    </citation>
    <scope>NUCLEOTIDE SEQUENCE [LARGE SCALE GENOMIC DNA]</scope>
    <source>
        <strain evidence="2">CBS538.71</strain>
    </source>
</reference>
<protein>
    <submittedName>
        <fullName evidence="1">Uncharacterized protein</fullName>
    </submittedName>
</protein>
<dbReference type="OrthoDB" id="10321751at2759"/>
<gene>
    <name evidence="1" type="ORF">CBER1_01104</name>
</gene>
<proteinExistence type="predicted"/>
<evidence type="ECO:0000313" key="1">
    <source>
        <dbReference type="EMBL" id="PPJ54185.1"/>
    </source>
</evidence>
<dbReference type="EMBL" id="PNEN01000570">
    <property type="protein sequence ID" value="PPJ54185.1"/>
    <property type="molecule type" value="Genomic_DNA"/>
</dbReference>
<keyword evidence="2" id="KW-1185">Reference proteome</keyword>